<accession>A0ABM7MKY7</accession>
<evidence type="ECO:0000259" key="3">
    <source>
        <dbReference type="Pfam" id="PF14341"/>
    </source>
</evidence>
<sequence length="221" mass="22593">MNSFCQTKRMQPQRGVVLIVALIILVVISMLATFSVRNSTSTETASGAVRTANLAAQAAEIALRYCEDAVLSGYSSSPTFVTTFDIATNVLSYSSTPTWKIMSNWDNASTTATYVLPGTAVNQTGLSGTFSRPPECMVEALPMQMPAGGAASNTVSFVITVRGFGPEVQAVASGASRRPSGTEVWLQSTIELMMPAGAGGGGGGAGGGSGNDGGDYGGTSP</sequence>
<protein>
    <recommendedName>
        <fullName evidence="3">Type 4 fimbrial biogenesis protein PilX N-terminal domain-containing protein</fullName>
    </recommendedName>
</protein>
<keyword evidence="5" id="KW-1185">Reference proteome</keyword>
<evidence type="ECO:0000313" key="4">
    <source>
        <dbReference type="EMBL" id="BCO26922.1"/>
    </source>
</evidence>
<gene>
    <name evidence="4" type="ORF">MIZ03_1808</name>
</gene>
<keyword evidence="2" id="KW-0812">Transmembrane</keyword>
<dbReference type="EMBL" id="AP024238">
    <property type="protein sequence ID" value="BCO26922.1"/>
    <property type="molecule type" value="Genomic_DNA"/>
</dbReference>
<feature type="compositionally biased region" description="Gly residues" evidence="1">
    <location>
        <begin position="197"/>
        <end position="221"/>
    </location>
</feature>
<feature type="region of interest" description="Disordered" evidence="1">
    <location>
        <begin position="196"/>
        <end position="221"/>
    </location>
</feature>
<evidence type="ECO:0000256" key="2">
    <source>
        <dbReference type="SAM" id="Phobius"/>
    </source>
</evidence>
<dbReference type="Pfam" id="PF14341">
    <property type="entry name" value="PilX_N"/>
    <property type="match status" value="1"/>
</dbReference>
<feature type="domain" description="Type 4 fimbrial biogenesis protein PilX N-terminal" evidence="3">
    <location>
        <begin position="14"/>
        <end position="64"/>
    </location>
</feature>
<evidence type="ECO:0000256" key="1">
    <source>
        <dbReference type="SAM" id="MobiDB-lite"/>
    </source>
</evidence>
<proteinExistence type="predicted"/>
<name>A0ABM7MKY7_9BURK</name>
<feature type="transmembrane region" description="Helical" evidence="2">
    <location>
        <begin position="16"/>
        <end position="36"/>
    </location>
</feature>
<keyword evidence="2" id="KW-1133">Transmembrane helix</keyword>
<dbReference type="Proteomes" id="UP000824366">
    <property type="component" value="Chromosome"/>
</dbReference>
<dbReference type="RefSeq" id="WP_223911148.1">
    <property type="nucleotide sequence ID" value="NZ_AP024238.1"/>
</dbReference>
<organism evidence="4 5">
    <name type="scientific">Rhodoferax lithotrophicus</name>
    <dbReference type="NCBI Taxonomy" id="2798804"/>
    <lineage>
        <taxon>Bacteria</taxon>
        <taxon>Pseudomonadati</taxon>
        <taxon>Pseudomonadota</taxon>
        <taxon>Betaproteobacteria</taxon>
        <taxon>Burkholderiales</taxon>
        <taxon>Comamonadaceae</taxon>
        <taxon>Rhodoferax</taxon>
    </lineage>
</organism>
<keyword evidence="2" id="KW-0472">Membrane</keyword>
<dbReference type="InterPro" id="IPR025746">
    <property type="entry name" value="PilX_N_dom"/>
</dbReference>
<evidence type="ECO:0000313" key="5">
    <source>
        <dbReference type="Proteomes" id="UP000824366"/>
    </source>
</evidence>
<reference evidence="4 5" key="1">
    <citation type="journal article" date="2021" name="Microbiol. Spectr.">
        <title>A Single Bacterium Capable of Oxidation and Reduction of Iron at Circumneutral pH.</title>
        <authorList>
            <person name="Kato S."/>
            <person name="Ohkuma M."/>
        </authorList>
    </citation>
    <scope>NUCLEOTIDE SEQUENCE [LARGE SCALE GENOMIC DNA]</scope>
    <source>
        <strain evidence="4 5">MIZ03</strain>
    </source>
</reference>